<dbReference type="Proteomes" id="UP000770661">
    <property type="component" value="Unassembled WGS sequence"/>
</dbReference>
<feature type="compositionally biased region" description="Basic residues" evidence="1">
    <location>
        <begin position="272"/>
        <end position="292"/>
    </location>
</feature>
<accession>A0A8J4YGE5</accession>
<feature type="region of interest" description="Disordered" evidence="1">
    <location>
        <begin position="398"/>
        <end position="430"/>
    </location>
</feature>
<dbReference type="EMBL" id="JACEEZ010004888">
    <property type="protein sequence ID" value="KAG0726043.1"/>
    <property type="molecule type" value="Genomic_DNA"/>
</dbReference>
<dbReference type="OrthoDB" id="10022108at2759"/>
<reference evidence="2" key="1">
    <citation type="submission" date="2020-07" db="EMBL/GenBank/DDBJ databases">
        <title>The High-quality genome of the commercially important snow crab, Chionoecetes opilio.</title>
        <authorList>
            <person name="Jeong J.-H."/>
            <person name="Ryu S."/>
        </authorList>
    </citation>
    <scope>NUCLEOTIDE SEQUENCE</scope>
    <source>
        <strain evidence="2">MADBK_172401_WGS</strain>
        <tissue evidence="2">Digestive gland</tissue>
    </source>
</reference>
<proteinExistence type="predicted"/>
<protein>
    <submittedName>
        <fullName evidence="2">Uncharacterized protein</fullName>
    </submittedName>
</protein>
<sequence length="476" mass="52718">MATPKRRHGSPADEEGFTLVQRKRPKQQAGPHTPAGPLPQWRIAADQETTQFEVVRWIEDELKVALRVDITREGDYLLSGATWATATTLQEIASGQPRGIVLVSKEITRRGVLLGYPTALALDSVLDHPSVIGGVRCHHNAGHVRHLPTRQVLLTLRGPVPASLDLGCWGRFKCRRPGPASAASKVVVRGLWRAVPTAAPGTMLGTAAALHDFEGSQDRDHHGRRLPDLPPRSRIPAPAPSQVKPAAWASQLRQETTRPSPYPEEASATTRLRSKPPPRTRTKRKRKRRKTRKEGEDPPSRPDQVMEVDAALPPMAPKPATGASLLAAHGQSPARRCELATQTLARTYTFQEADLVDVLVTYENLACQETAALDQKISHEPALSLVRRLLREEKPLPRTLPTARPLNRPHHFYDHVGRRSGYSSRTTNRPKTRIQMTTPCFLTKTGTLPIRRMSTVLVLVLVLGLRGSLGEHYEPW</sequence>
<gene>
    <name evidence="2" type="ORF">GWK47_037378</name>
</gene>
<feature type="compositionally biased region" description="Basic and acidic residues" evidence="1">
    <location>
        <begin position="215"/>
        <end position="227"/>
    </location>
</feature>
<name>A0A8J4YGE5_CHIOP</name>
<dbReference type="AlphaFoldDB" id="A0A8J4YGE5"/>
<keyword evidence="3" id="KW-1185">Reference proteome</keyword>
<evidence type="ECO:0000313" key="3">
    <source>
        <dbReference type="Proteomes" id="UP000770661"/>
    </source>
</evidence>
<evidence type="ECO:0000313" key="2">
    <source>
        <dbReference type="EMBL" id="KAG0726043.1"/>
    </source>
</evidence>
<feature type="region of interest" description="Disordered" evidence="1">
    <location>
        <begin position="1"/>
        <end position="39"/>
    </location>
</feature>
<comment type="caution">
    <text evidence="2">The sequence shown here is derived from an EMBL/GenBank/DDBJ whole genome shotgun (WGS) entry which is preliminary data.</text>
</comment>
<organism evidence="2 3">
    <name type="scientific">Chionoecetes opilio</name>
    <name type="common">Atlantic snow crab</name>
    <name type="synonym">Cancer opilio</name>
    <dbReference type="NCBI Taxonomy" id="41210"/>
    <lineage>
        <taxon>Eukaryota</taxon>
        <taxon>Metazoa</taxon>
        <taxon>Ecdysozoa</taxon>
        <taxon>Arthropoda</taxon>
        <taxon>Crustacea</taxon>
        <taxon>Multicrustacea</taxon>
        <taxon>Malacostraca</taxon>
        <taxon>Eumalacostraca</taxon>
        <taxon>Eucarida</taxon>
        <taxon>Decapoda</taxon>
        <taxon>Pleocyemata</taxon>
        <taxon>Brachyura</taxon>
        <taxon>Eubrachyura</taxon>
        <taxon>Majoidea</taxon>
        <taxon>Majidae</taxon>
        <taxon>Chionoecetes</taxon>
    </lineage>
</organism>
<feature type="compositionally biased region" description="Polar residues" evidence="1">
    <location>
        <begin position="421"/>
        <end position="430"/>
    </location>
</feature>
<feature type="region of interest" description="Disordered" evidence="1">
    <location>
        <begin position="215"/>
        <end position="305"/>
    </location>
</feature>
<evidence type="ECO:0000256" key="1">
    <source>
        <dbReference type="SAM" id="MobiDB-lite"/>
    </source>
</evidence>